<reference evidence="2 3" key="1">
    <citation type="submission" date="2018-04" db="EMBL/GenBank/DDBJ databases">
        <title>Genome sequencing of Flavobacterium sp. HYN0048.</title>
        <authorList>
            <person name="Yi H."/>
            <person name="Baek C."/>
        </authorList>
    </citation>
    <scope>NUCLEOTIDE SEQUENCE [LARGE SCALE GENOMIC DNA]</scope>
    <source>
        <strain evidence="2 3">HYN0048</strain>
    </source>
</reference>
<sequence length="371" mass="41953">MRFLIVSNAPLVYENGIAKAYAPYIKEMAIWHENVTETAFCCPVWPAANGLLVTEVPFPFRHFRLKDFNFKTPKAICYALFQVPYNVIILFRAMCWANHIHLRCPGNAGLIGALIQIFFPGKKKTAKYAGNWDTSVPKPLSYRLQQHLLANTFLTRNMAVLVYGNWAGAGKNIKPFFTASYSKKQITSFTKEDFEGPVRFVFAGMLTPGKGVIYALKIVHALRQRGHNISLELYGEGVERAAVEKYIAEHELQEFMHVFGNQNDRVLIDAYQRSHFVILPSASEGWPKVIAEGMFWGCVPIATPVSCVPDMLDSGKRGLLLKMQPHTDTANIEALINDYRGWLVKSSEAANWSQHFTTELFAEEISKLVRQ</sequence>
<accession>A0A2S0RDH2</accession>
<evidence type="ECO:0000313" key="2">
    <source>
        <dbReference type="EMBL" id="AWA29793.1"/>
    </source>
</evidence>
<dbReference type="AlphaFoldDB" id="A0A2S0RDH2"/>
<keyword evidence="3" id="KW-1185">Reference proteome</keyword>
<dbReference type="OrthoDB" id="1395864at2"/>
<feature type="domain" description="Glycosyl transferase family 1" evidence="1">
    <location>
        <begin position="194"/>
        <end position="337"/>
    </location>
</feature>
<keyword evidence="2" id="KW-0808">Transferase</keyword>
<dbReference type="InterPro" id="IPR001296">
    <property type="entry name" value="Glyco_trans_1"/>
</dbReference>
<name>A0A2S0RDH2_9FLAO</name>
<protein>
    <submittedName>
        <fullName evidence="2">Glycosyl transferase</fullName>
    </submittedName>
</protein>
<organism evidence="2 3">
    <name type="scientific">Flavobacterium magnum</name>
    <dbReference type="NCBI Taxonomy" id="2162713"/>
    <lineage>
        <taxon>Bacteria</taxon>
        <taxon>Pseudomonadati</taxon>
        <taxon>Bacteroidota</taxon>
        <taxon>Flavobacteriia</taxon>
        <taxon>Flavobacteriales</taxon>
        <taxon>Flavobacteriaceae</taxon>
        <taxon>Flavobacterium</taxon>
    </lineage>
</organism>
<dbReference type="RefSeq" id="WP_108370377.1">
    <property type="nucleotide sequence ID" value="NZ_CP028811.1"/>
</dbReference>
<dbReference type="GO" id="GO:0016757">
    <property type="term" value="F:glycosyltransferase activity"/>
    <property type="evidence" value="ECO:0007669"/>
    <property type="project" value="InterPro"/>
</dbReference>
<dbReference type="PANTHER" id="PTHR12526:SF637">
    <property type="entry name" value="GLYCOSYLTRANSFERASE EPSF-RELATED"/>
    <property type="match status" value="1"/>
</dbReference>
<dbReference type="SUPFAM" id="SSF53756">
    <property type="entry name" value="UDP-Glycosyltransferase/glycogen phosphorylase"/>
    <property type="match status" value="1"/>
</dbReference>
<dbReference type="EMBL" id="CP028811">
    <property type="protein sequence ID" value="AWA29793.1"/>
    <property type="molecule type" value="Genomic_DNA"/>
</dbReference>
<evidence type="ECO:0000259" key="1">
    <source>
        <dbReference type="Pfam" id="PF00534"/>
    </source>
</evidence>
<evidence type="ECO:0000313" key="3">
    <source>
        <dbReference type="Proteomes" id="UP000244193"/>
    </source>
</evidence>
<dbReference type="PANTHER" id="PTHR12526">
    <property type="entry name" value="GLYCOSYLTRANSFERASE"/>
    <property type="match status" value="1"/>
</dbReference>
<dbReference type="Gene3D" id="3.40.50.2000">
    <property type="entry name" value="Glycogen Phosphorylase B"/>
    <property type="match status" value="1"/>
</dbReference>
<dbReference type="Pfam" id="PF00534">
    <property type="entry name" value="Glycos_transf_1"/>
    <property type="match status" value="1"/>
</dbReference>
<proteinExistence type="predicted"/>
<dbReference type="Proteomes" id="UP000244193">
    <property type="component" value="Chromosome"/>
</dbReference>
<dbReference type="CDD" id="cd03801">
    <property type="entry name" value="GT4_PimA-like"/>
    <property type="match status" value="1"/>
</dbReference>
<dbReference type="KEGG" id="fmg:HYN48_06715"/>
<gene>
    <name evidence="2" type="ORF">HYN48_06715</name>
</gene>